<dbReference type="AlphaFoldDB" id="A0A9P7ZNG5"/>
<protein>
    <recommendedName>
        <fullName evidence="5">Rhomboid family membrane protein</fullName>
    </recommendedName>
</protein>
<dbReference type="RefSeq" id="XP_046119273.1">
    <property type="nucleotide sequence ID" value="XM_046264927.1"/>
</dbReference>
<evidence type="ECO:0008006" key="5">
    <source>
        <dbReference type="Google" id="ProtNLM"/>
    </source>
</evidence>
<feature type="coiled-coil region" evidence="1">
    <location>
        <begin position="89"/>
        <end position="116"/>
    </location>
</feature>
<accession>A0A9P7ZNG5</accession>
<sequence length="196" mass="21665">MPVVDHPLPPSEGTEKFLKNAAIAGAIICPAAMLLPPRKVDLRFFILFTGFSLSTNHLASVYTGESFYGRFQRRANAMADSMSGLPKEARETQRILREHKEQLAREKGEAAAAAAAAAQEKKEGGIRKAVEDVWMGGEGKDWQKKRLEEHEQKLAEGKGMTGIIMDQIAEVWSGNWRPDSSKKEGSENDNKPEGKK</sequence>
<evidence type="ECO:0000256" key="2">
    <source>
        <dbReference type="SAM" id="MobiDB-lite"/>
    </source>
</evidence>
<feature type="region of interest" description="Disordered" evidence="2">
    <location>
        <begin position="171"/>
        <end position="196"/>
    </location>
</feature>
<proteinExistence type="predicted"/>
<evidence type="ECO:0000256" key="1">
    <source>
        <dbReference type="SAM" id="Coils"/>
    </source>
</evidence>
<dbReference type="Proteomes" id="UP000887229">
    <property type="component" value="Unassembled WGS sequence"/>
</dbReference>
<dbReference type="EMBL" id="MU251251">
    <property type="protein sequence ID" value="KAG9255349.1"/>
    <property type="molecule type" value="Genomic_DNA"/>
</dbReference>
<dbReference type="GeneID" id="70295830"/>
<comment type="caution">
    <text evidence="3">The sequence shown here is derived from an EMBL/GenBank/DDBJ whole genome shotgun (WGS) entry which is preliminary data.</text>
</comment>
<gene>
    <name evidence="3" type="ORF">F5Z01DRAFT_673300</name>
</gene>
<dbReference type="OrthoDB" id="5411041at2759"/>
<reference evidence="3" key="1">
    <citation type="journal article" date="2021" name="IMA Fungus">
        <title>Genomic characterization of three marine fungi, including Emericellopsis atlantica sp. nov. with signatures of a generalist lifestyle and marine biomass degradation.</title>
        <authorList>
            <person name="Hagestad O.C."/>
            <person name="Hou L."/>
            <person name="Andersen J.H."/>
            <person name="Hansen E.H."/>
            <person name="Altermark B."/>
            <person name="Li C."/>
            <person name="Kuhnert E."/>
            <person name="Cox R.J."/>
            <person name="Crous P.W."/>
            <person name="Spatafora J.W."/>
            <person name="Lail K."/>
            <person name="Amirebrahimi M."/>
            <person name="Lipzen A."/>
            <person name="Pangilinan J."/>
            <person name="Andreopoulos W."/>
            <person name="Hayes R.D."/>
            <person name="Ng V."/>
            <person name="Grigoriev I.V."/>
            <person name="Jackson S.A."/>
            <person name="Sutton T.D.S."/>
            <person name="Dobson A.D.W."/>
            <person name="Rama T."/>
        </authorList>
    </citation>
    <scope>NUCLEOTIDE SEQUENCE</scope>
    <source>
        <strain evidence="3">TS7</strain>
    </source>
</reference>
<keyword evidence="4" id="KW-1185">Reference proteome</keyword>
<feature type="compositionally biased region" description="Basic and acidic residues" evidence="2">
    <location>
        <begin position="179"/>
        <end position="196"/>
    </location>
</feature>
<evidence type="ECO:0000313" key="4">
    <source>
        <dbReference type="Proteomes" id="UP000887229"/>
    </source>
</evidence>
<evidence type="ECO:0000313" key="3">
    <source>
        <dbReference type="EMBL" id="KAG9255349.1"/>
    </source>
</evidence>
<organism evidence="3 4">
    <name type="scientific">Emericellopsis atlantica</name>
    <dbReference type="NCBI Taxonomy" id="2614577"/>
    <lineage>
        <taxon>Eukaryota</taxon>
        <taxon>Fungi</taxon>
        <taxon>Dikarya</taxon>
        <taxon>Ascomycota</taxon>
        <taxon>Pezizomycotina</taxon>
        <taxon>Sordariomycetes</taxon>
        <taxon>Hypocreomycetidae</taxon>
        <taxon>Hypocreales</taxon>
        <taxon>Bionectriaceae</taxon>
        <taxon>Emericellopsis</taxon>
    </lineage>
</organism>
<name>A0A9P7ZNG5_9HYPO</name>
<keyword evidence="1" id="KW-0175">Coiled coil</keyword>